<keyword evidence="2" id="KW-1185">Reference proteome</keyword>
<dbReference type="SUPFAM" id="SSF109640">
    <property type="entry name" value="KRAB domain (Kruppel-associated box)"/>
    <property type="match status" value="1"/>
</dbReference>
<dbReference type="InterPro" id="IPR050169">
    <property type="entry name" value="Krueppel_C2H2_ZnF"/>
</dbReference>
<dbReference type="SMART" id="SM00349">
    <property type="entry name" value="KRAB"/>
    <property type="match status" value="1"/>
</dbReference>
<dbReference type="Proteomes" id="UP000694405">
    <property type="component" value="Chromosome 1"/>
</dbReference>
<organism evidence="1 2">
    <name type="scientific">Melopsittacus undulatus</name>
    <name type="common">Budgerigar</name>
    <name type="synonym">Psittacus undulatus</name>
    <dbReference type="NCBI Taxonomy" id="13146"/>
    <lineage>
        <taxon>Eukaryota</taxon>
        <taxon>Metazoa</taxon>
        <taxon>Chordata</taxon>
        <taxon>Craniata</taxon>
        <taxon>Vertebrata</taxon>
        <taxon>Euteleostomi</taxon>
        <taxon>Archelosauria</taxon>
        <taxon>Archosauria</taxon>
        <taxon>Dinosauria</taxon>
        <taxon>Saurischia</taxon>
        <taxon>Theropoda</taxon>
        <taxon>Coelurosauria</taxon>
        <taxon>Aves</taxon>
        <taxon>Neognathae</taxon>
        <taxon>Neoaves</taxon>
        <taxon>Telluraves</taxon>
        <taxon>Australaves</taxon>
        <taxon>Psittaciformes</taxon>
        <taxon>Psittaculidae</taxon>
        <taxon>Melopsittacus</taxon>
    </lineage>
</organism>
<dbReference type="AlphaFoldDB" id="A0A8V5G7Y9"/>
<dbReference type="GO" id="GO:0006355">
    <property type="term" value="P:regulation of DNA-templated transcription"/>
    <property type="evidence" value="ECO:0007669"/>
    <property type="project" value="InterPro"/>
</dbReference>
<evidence type="ECO:0000313" key="2">
    <source>
        <dbReference type="Proteomes" id="UP000694405"/>
    </source>
</evidence>
<evidence type="ECO:0000313" key="1">
    <source>
        <dbReference type="Ensembl" id="ENSMUNP00000027190.1"/>
    </source>
</evidence>
<reference evidence="1" key="1">
    <citation type="submission" date="2020-03" db="EMBL/GenBank/DDBJ databases">
        <title>Melopsittacus undulatus (budgerigar) genome, bMelUnd1, maternal haplotype with Z.</title>
        <authorList>
            <person name="Gedman G."/>
            <person name="Mountcastle J."/>
            <person name="Haase B."/>
            <person name="Formenti G."/>
            <person name="Wright T."/>
            <person name="Apodaca J."/>
            <person name="Pelan S."/>
            <person name="Chow W."/>
            <person name="Rhie A."/>
            <person name="Howe K."/>
            <person name="Fedrigo O."/>
            <person name="Jarvis E.D."/>
        </authorList>
    </citation>
    <scope>NUCLEOTIDE SEQUENCE [LARGE SCALE GENOMIC DNA]</scope>
</reference>
<reference evidence="1" key="2">
    <citation type="submission" date="2025-08" db="UniProtKB">
        <authorList>
            <consortium name="Ensembl"/>
        </authorList>
    </citation>
    <scope>IDENTIFICATION</scope>
</reference>
<dbReference type="InterPro" id="IPR036051">
    <property type="entry name" value="KRAB_dom_sf"/>
</dbReference>
<dbReference type="PANTHER" id="PTHR23232">
    <property type="entry name" value="KRAB DOMAIN C2H2 ZINC FINGER"/>
    <property type="match status" value="1"/>
</dbReference>
<protein>
    <submittedName>
        <fullName evidence="1">Uncharacterized protein</fullName>
    </submittedName>
</protein>
<dbReference type="Gene3D" id="6.10.140.140">
    <property type="match status" value="1"/>
</dbReference>
<sequence>MKPWHRQECASCWPQASCFSAVPCPSLVWDALSSAGAAQDAGALSAFQQDLGRGVCPSHLDPVWFPLQMLVTFEDVTVHFSPEEWAVLAGWQRQLYREVMLENYQAVSSLGEESPGAAGSYTRYQGQHPLPSDPAALVTRMGWDYPSQC</sequence>
<reference evidence="1" key="3">
    <citation type="submission" date="2025-09" db="UniProtKB">
        <authorList>
            <consortium name="Ensembl"/>
        </authorList>
    </citation>
    <scope>IDENTIFICATION</scope>
</reference>
<dbReference type="CDD" id="cd07765">
    <property type="entry name" value="KRAB_A-box"/>
    <property type="match status" value="1"/>
</dbReference>
<dbReference type="InterPro" id="IPR001909">
    <property type="entry name" value="KRAB"/>
</dbReference>
<dbReference type="PROSITE" id="PS50805">
    <property type="entry name" value="KRAB"/>
    <property type="match status" value="1"/>
</dbReference>
<proteinExistence type="predicted"/>
<dbReference type="PANTHER" id="PTHR23232:SF142">
    <property type="entry name" value="GASTRULA ZINC FINGER PROTEIN XLCGF57.1-LIKE-RELATED"/>
    <property type="match status" value="1"/>
</dbReference>
<name>A0A8V5G7Y9_MELUD</name>
<dbReference type="Pfam" id="PF01352">
    <property type="entry name" value="KRAB"/>
    <property type="match status" value="1"/>
</dbReference>
<dbReference type="Ensembl" id="ENSMUNT00000033738.1">
    <property type="protein sequence ID" value="ENSMUNP00000027190.1"/>
    <property type="gene ID" value="ENSMUNG00000017099.1"/>
</dbReference>
<accession>A0A8V5G7Y9</accession>